<reference evidence="1 2" key="1">
    <citation type="submission" date="2020-02" db="EMBL/GenBank/DDBJ databases">
        <authorList>
            <person name="Ma Q."/>
            <person name="Huang Y."/>
            <person name="Song X."/>
            <person name="Pei D."/>
        </authorList>
    </citation>
    <scope>NUCLEOTIDE SEQUENCE [LARGE SCALE GENOMIC DNA]</scope>
    <source>
        <strain evidence="1">Sxm20200214</strain>
        <tissue evidence="1">Leaf</tissue>
    </source>
</reference>
<accession>A0A8X7SI56</accession>
<dbReference type="Proteomes" id="UP000886595">
    <property type="component" value="Unassembled WGS sequence"/>
</dbReference>
<evidence type="ECO:0000313" key="2">
    <source>
        <dbReference type="Proteomes" id="UP000886595"/>
    </source>
</evidence>
<dbReference type="EMBL" id="JAAMPC010000006">
    <property type="protein sequence ID" value="KAG2307504.1"/>
    <property type="molecule type" value="Genomic_DNA"/>
</dbReference>
<evidence type="ECO:0000313" key="1">
    <source>
        <dbReference type="EMBL" id="KAG2307504.1"/>
    </source>
</evidence>
<dbReference type="OrthoDB" id="1112957at2759"/>
<keyword evidence="2" id="KW-1185">Reference proteome</keyword>
<proteinExistence type="predicted"/>
<comment type="caution">
    <text evidence="1">The sequence shown here is derived from an EMBL/GenBank/DDBJ whole genome shotgun (WGS) entry which is preliminary data.</text>
</comment>
<protein>
    <submittedName>
        <fullName evidence="1">Uncharacterized protein</fullName>
    </submittedName>
</protein>
<organism evidence="1 2">
    <name type="scientific">Brassica carinata</name>
    <name type="common">Ethiopian mustard</name>
    <name type="synonym">Abyssinian cabbage</name>
    <dbReference type="NCBI Taxonomy" id="52824"/>
    <lineage>
        <taxon>Eukaryota</taxon>
        <taxon>Viridiplantae</taxon>
        <taxon>Streptophyta</taxon>
        <taxon>Embryophyta</taxon>
        <taxon>Tracheophyta</taxon>
        <taxon>Spermatophyta</taxon>
        <taxon>Magnoliopsida</taxon>
        <taxon>eudicotyledons</taxon>
        <taxon>Gunneridae</taxon>
        <taxon>Pentapetalae</taxon>
        <taxon>rosids</taxon>
        <taxon>malvids</taxon>
        <taxon>Brassicales</taxon>
        <taxon>Brassicaceae</taxon>
        <taxon>Brassiceae</taxon>
        <taxon>Brassica</taxon>
    </lineage>
</organism>
<name>A0A8X7SI56_BRACI</name>
<gene>
    <name evidence="1" type="ORF">Bca52824_027252</name>
</gene>
<sequence>MTKRYYLTTIDETSCPIGCFYNEPRAEHLVMFHYDLLNKDKYVLKWAMDVEMNVATKAVSKASNWQIVGVRKPHDNLVRNWPVLGMLPGLLVEFHRIYEFSVEILRSSNLTFTFKGPWYSGMDMFFTVDQANIHHIVSSNQRSRLQRSI</sequence>
<dbReference type="AlphaFoldDB" id="A0A8X7SI56"/>